<gene>
    <name evidence="2" type="ORF">BHK69_01380</name>
</gene>
<proteinExistence type="predicted"/>
<dbReference type="EMBL" id="CP017147">
    <property type="protein sequence ID" value="AOO79329.1"/>
    <property type="molecule type" value="Genomic_DNA"/>
</dbReference>
<dbReference type="AlphaFoldDB" id="A0A1D7TW28"/>
<dbReference type="STRING" id="1526658.BHK69_01380"/>
<evidence type="ECO:0000313" key="2">
    <source>
        <dbReference type="EMBL" id="AOO79329.1"/>
    </source>
</evidence>
<dbReference type="Proteomes" id="UP000094969">
    <property type="component" value="Chromosome"/>
</dbReference>
<dbReference type="KEGG" id="bvv:BHK69_01380"/>
<feature type="region of interest" description="Disordered" evidence="1">
    <location>
        <begin position="222"/>
        <end position="259"/>
    </location>
</feature>
<protein>
    <submittedName>
        <fullName evidence="2">Uncharacterized protein</fullName>
    </submittedName>
</protein>
<evidence type="ECO:0000256" key="1">
    <source>
        <dbReference type="SAM" id="MobiDB-lite"/>
    </source>
</evidence>
<feature type="compositionally biased region" description="Polar residues" evidence="1">
    <location>
        <begin position="249"/>
        <end position="259"/>
    </location>
</feature>
<keyword evidence="3" id="KW-1185">Reference proteome</keyword>
<accession>A0A1D7TW28</accession>
<name>A0A1D7TW28_9HYPH</name>
<sequence>MQVGGGRSTAAGSGQRLRLLALPTERGSSKRSRNSLVRQIFRLPQRESHMSFPASAGVFAGLSVLVLGSAHAQPLDDVLECSGPFAKDMDEAALVKAFGAQNFVRADIDIGELTTEPGTVIFPTHAKRRIEVLWHDMSERRRPRSITVRHASTWTIAARFPDQRRLTVGTPLAQVEAINGKPFLLFGFGWDNGGYAVGWEGGALKNAVACNLFLRFEPDPKAKDSALSKASGGKQFKSSSPAMRAVRPTVSSISLGWPE</sequence>
<reference evidence="2 3" key="1">
    <citation type="journal article" date="2015" name="Antonie Van Leeuwenhoek">
        <title>Bosea vaviloviae sp. nov., a new species of slow-growing rhizobia isolated from nodules of the relict species Vavilovia formosa (Stev.) Fed.</title>
        <authorList>
            <person name="Safronova V.I."/>
            <person name="Kuznetsova I.G."/>
            <person name="Sazanova A.L."/>
            <person name="Kimeklis A.K."/>
            <person name="Belimov A.A."/>
            <person name="Andronov E.E."/>
            <person name="Pinaev A.G."/>
            <person name="Chizhevskaya E.P."/>
            <person name="Pukhaev A.R."/>
            <person name="Popov K.P."/>
            <person name="Willems A."/>
            <person name="Tikhonovich I.A."/>
        </authorList>
    </citation>
    <scope>NUCLEOTIDE SEQUENCE [LARGE SCALE GENOMIC DNA]</scope>
    <source>
        <strain evidence="2 3">Vaf18</strain>
    </source>
</reference>
<evidence type="ECO:0000313" key="3">
    <source>
        <dbReference type="Proteomes" id="UP000094969"/>
    </source>
</evidence>
<organism evidence="2 3">
    <name type="scientific">Bosea vaviloviae</name>
    <dbReference type="NCBI Taxonomy" id="1526658"/>
    <lineage>
        <taxon>Bacteria</taxon>
        <taxon>Pseudomonadati</taxon>
        <taxon>Pseudomonadota</taxon>
        <taxon>Alphaproteobacteria</taxon>
        <taxon>Hyphomicrobiales</taxon>
        <taxon>Boseaceae</taxon>
        <taxon>Bosea</taxon>
    </lineage>
</organism>